<sequence length="604" mass="67956">MGQRDIRRLLFSEERASERLALLEISQHIEVKRELSVLQCLASTLSARHDSAYSIQLDRFLSHEINMRKTVAIGFLGTVLDQGGRAPRRYRKWRPTISLCEQPDLPIDRLELLHSLDYTRLANQVRDDLARVSPRTDVRLTPVTIHDPWDFEEVYATLHDYARAYPFDLEHEDYLIHITTGTHVAQICWFLLAEARYLPARLVQTGPPQRTDEGPSGPGTISVIDLDLSRYNRIAQRFTRERDETVSFLKAGIATRNARFNALIEQLERVAVRSRAPMLLVGPTGAGKSFLAKRVYELKRGRHRLAGPFIEINCATLRGDAAMSTLFGHVKGAFTGAQSARAGLLRAADGGLLFLDEIGELGLDEQAMLLKAIEEKRFLPVGADVEATSDFELIAGTHRDLRQMVAAGTFREDLYARINLWTYELPGLAERREDIEPNLEFELDRFGREQGEQVRFNVEAKRRYLAFAASPRATWAGNFRELSASVTRMATLADAGRITEALAEQEVERLTRTWSSPGGASMADACVDAVFGARAAELDLFDRAQLERVLDVCRTSASLSEAGRTLFAVSRQSKKQPNDADRLRKYLARFGLDWDGVRRALDGV</sequence>
<dbReference type="NCBIfam" id="NF038308">
    <property type="entry name" value="RNA_repair_RtcR"/>
    <property type="match status" value="1"/>
</dbReference>
<dbReference type="GO" id="GO:0003700">
    <property type="term" value="F:DNA-binding transcription factor activity"/>
    <property type="evidence" value="ECO:0007669"/>
    <property type="project" value="InterPro"/>
</dbReference>
<dbReference type="PROSITE" id="PS50045">
    <property type="entry name" value="SIGMA54_INTERACT_4"/>
    <property type="match status" value="1"/>
</dbReference>
<protein>
    <submittedName>
        <fullName evidence="4">Regulator of RNA terminal phosphate cyclase</fullName>
    </submittedName>
</protein>
<dbReference type="PANTHER" id="PTHR32071">
    <property type="entry name" value="TRANSCRIPTIONAL REGULATORY PROTEIN"/>
    <property type="match status" value="1"/>
</dbReference>
<dbReference type="Gene3D" id="3.40.50.300">
    <property type="entry name" value="P-loop containing nucleotide triphosphate hydrolases"/>
    <property type="match status" value="1"/>
</dbReference>
<dbReference type="InterPro" id="IPR009715">
    <property type="entry name" value="RtcR"/>
</dbReference>
<proteinExistence type="predicted"/>
<dbReference type="HOGENOM" id="CLU_039506_0_0_4"/>
<reference evidence="4" key="1">
    <citation type="submission" date="2006-05" db="EMBL/GenBank/DDBJ databases">
        <title>Complete sequence of chromosome 2 of Burkholderia cenocepacia AU 1054.</title>
        <authorList>
            <consortium name="US DOE Joint Genome Institute"/>
            <person name="Copeland A."/>
            <person name="Lucas S."/>
            <person name="Lapidus A."/>
            <person name="Barry K."/>
            <person name="Detter J.C."/>
            <person name="Glavina del Rio T."/>
            <person name="Hammon N."/>
            <person name="Israni S."/>
            <person name="Dalin E."/>
            <person name="Tice H."/>
            <person name="Pitluck S."/>
            <person name="Chain P."/>
            <person name="Malfatti S."/>
            <person name="Shin M."/>
            <person name="Vergez L."/>
            <person name="Schmutz J."/>
            <person name="Larimer F."/>
            <person name="Land M."/>
            <person name="Hauser L."/>
            <person name="Kyrpides N."/>
            <person name="Lykidis A."/>
            <person name="LiPuma J.J."/>
            <person name="Konstantinidis K."/>
            <person name="Tiedje J.M."/>
            <person name="Richardson P."/>
        </authorList>
    </citation>
    <scope>NUCLEOTIDE SEQUENCE [LARGE SCALE GENOMIC DNA]</scope>
    <source>
        <strain evidence="4">AU 1054</strain>
    </source>
</reference>
<dbReference type="InterPro" id="IPR002078">
    <property type="entry name" value="Sigma_54_int"/>
</dbReference>
<dbReference type="CDD" id="cd00009">
    <property type="entry name" value="AAA"/>
    <property type="match status" value="1"/>
</dbReference>
<dbReference type="EMBL" id="CP000379">
    <property type="protein sequence ID" value="ABF79549.1"/>
    <property type="molecule type" value="Genomic_DNA"/>
</dbReference>
<dbReference type="PANTHER" id="PTHR32071:SF14">
    <property type="entry name" value="TRANSCRIPTIONAL REGULATORY PROTEIN RTCR"/>
    <property type="match status" value="1"/>
</dbReference>
<dbReference type="GO" id="GO:0005524">
    <property type="term" value="F:ATP binding"/>
    <property type="evidence" value="ECO:0007669"/>
    <property type="project" value="UniProtKB-KW"/>
</dbReference>
<dbReference type="Pfam" id="PF00158">
    <property type="entry name" value="Sigma54_activat"/>
    <property type="match status" value="1"/>
</dbReference>
<feature type="domain" description="Sigma-54 factor interaction" evidence="3">
    <location>
        <begin position="253"/>
        <end position="491"/>
    </location>
</feature>
<dbReference type="AlphaFoldDB" id="A0A0H2XY13"/>
<name>A0A0H2XY13_BURO1</name>
<organism evidence="4">
    <name type="scientific">Burkholderia orbicola (strain AU 1054)</name>
    <dbReference type="NCBI Taxonomy" id="331271"/>
    <lineage>
        <taxon>Bacteria</taxon>
        <taxon>Pseudomonadati</taxon>
        <taxon>Pseudomonadota</taxon>
        <taxon>Betaproteobacteria</taxon>
        <taxon>Burkholderiales</taxon>
        <taxon>Burkholderiaceae</taxon>
        <taxon>Burkholderia</taxon>
        <taxon>Burkholderia cepacia complex</taxon>
        <taxon>Burkholderia orbicola</taxon>
    </lineage>
</organism>
<evidence type="ECO:0000256" key="1">
    <source>
        <dbReference type="ARBA" id="ARBA00022741"/>
    </source>
</evidence>
<dbReference type="SMART" id="SM00382">
    <property type="entry name" value="AAA"/>
    <property type="match status" value="1"/>
</dbReference>
<dbReference type="FunFam" id="3.40.50.300:FF:001653">
    <property type="entry name" value="Transcriptional regulator RtcR"/>
    <property type="match status" value="1"/>
</dbReference>
<dbReference type="InterPro" id="IPR017183">
    <property type="entry name" value="Sigma54_dep_tscrpt_act_RtcR"/>
</dbReference>
<dbReference type="InterPro" id="IPR003593">
    <property type="entry name" value="AAA+_ATPase"/>
</dbReference>
<keyword evidence="1" id="KW-0547">Nucleotide-binding</keyword>
<evidence type="ECO:0000313" key="4">
    <source>
        <dbReference type="EMBL" id="ABF79549.1"/>
    </source>
</evidence>
<gene>
    <name evidence="4" type="ordered locus">Bcen_4669</name>
</gene>
<keyword evidence="2" id="KW-0067">ATP-binding</keyword>
<dbReference type="Gene3D" id="1.10.8.60">
    <property type="match status" value="1"/>
</dbReference>
<dbReference type="Pfam" id="PF06956">
    <property type="entry name" value="RtcR"/>
    <property type="match status" value="1"/>
</dbReference>
<dbReference type="SUPFAM" id="SSF52540">
    <property type="entry name" value="P-loop containing nucleoside triphosphate hydrolases"/>
    <property type="match status" value="1"/>
</dbReference>
<dbReference type="Pfam" id="PF25601">
    <property type="entry name" value="AAA_lid_14"/>
    <property type="match status" value="1"/>
</dbReference>
<evidence type="ECO:0000259" key="3">
    <source>
        <dbReference type="PROSITE" id="PS50045"/>
    </source>
</evidence>
<evidence type="ECO:0000256" key="2">
    <source>
        <dbReference type="ARBA" id="ARBA00022840"/>
    </source>
</evidence>
<dbReference type="InterPro" id="IPR058031">
    <property type="entry name" value="AAA_lid_NorR"/>
</dbReference>
<accession>A0A0H2XY13</accession>
<dbReference type="InterPro" id="IPR027417">
    <property type="entry name" value="P-loop_NTPase"/>
</dbReference>